<dbReference type="Gene3D" id="3.40.630.30">
    <property type="match status" value="1"/>
</dbReference>
<dbReference type="EMBL" id="FOVL01000016">
    <property type="protein sequence ID" value="SFN77463.1"/>
    <property type="molecule type" value="Genomic_DNA"/>
</dbReference>
<gene>
    <name evidence="4" type="ORF">SAMN05660413_02526</name>
</gene>
<feature type="domain" description="N-acetyltransferase" evidence="3">
    <location>
        <begin position="7"/>
        <end position="160"/>
    </location>
</feature>
<dbReference type="PROSITE" id="PS51186">
    <property type="entry name" value="GNAT"/>
    <property type="match status" value="1"/>
</dbReference>
<dbReference type="Proteomes" id="UP000199153">
    <property type="component" value="Unassembled WGS sequence"/>
</dbReference>
<keyword evidence="1 4" id="KW-0808">Transferase</keyword>
<name>A0A1I5BS56_9FLAO</name>
<dbReference type="InterPro" id="IPR016181">
    <property type="entry name" value="Acyl_CoA_acyltransferase"/>
</dbReference>
<evidence type="ECO:0000256" key="1">
    <source>
        <dbReference type="ARBA" id="ARBA00022679"/>
    </source>
</evidence>
<protein>
    <submittedName>
        <fullName evidence="4">Phosphinothricin acetyltransferase</fullName>
    </submittedName>
</protein>
<evidence type="ECO:0000256" key="2">
    <source>
        <dbReference type="ARBA" id="ARBA00023315"/>
    </source>
</evidence>
<organism evidence="4 5">
    <name type="scientific">Salegentibacter flavus</name>
    <dbReference type="NCBI Taxonomy" id="287099"/>
    <lineage>
        <taxon>Bacteria</taxon>
        <taxon>Pseudomonadati</taxon>
        <taxon>Bacteroidota</taxon>
        <taxon>Flavobacteriia</taxon>
        <taxon>Flavobacteriales</taxon>
        <taxon>Flavobacteriaceae</taxon>
        <taxon>Salegentibacter</taxon>
    </lineage>
</organism>
<dbReference type="CDD" id="cd04301">
    <property type="entry name" value="NAT_SF"/>
    <property type="match status" value="1"/>
</dbReference>
<dbReference type="InterPro" id="IPR000182">
    <property type="entry name" value="GNAT_dom"/>
</dbReference>
<keyword evidence="5" id="KW-1185">Reference proteome</keyword>
<sequence>MNTSAEIKIKPIQKDDFPAVKKIYQAGINTGIATFETLAPTWETWNKKFRTDSRLLAENNNSIIGWVALSPVSARQVYSGVCEVSLYVHPEHSGRGVGRALLRSIIAQSEKNKIWTLQAGIFPENKASIALHTSEGFREVGYREKIGKRDGVWHDNIFLERRSRLVI</sequence>
<accession>A0A1I5BS56</accession>
<evidence type="ECO:0000313" key="5">
    <source>
        <dbReference type="Proteomes" id="UP000199153"/>
    </source>
</evidence>
<dbReference type="OrthoDB" id="9799096at2"/>
<dbReference type="RefSeq" id="WP_093410303.1">
    <property type="nucleotide sequence ID" value="NZ_FOVL01000016.1"/>
</dbReference>
<dbReference type="GO" id="GO:0016747">
    <property type="term" value="F:acyltransferase activity, transferring groups other than amino-acyl groups"/>
    <property type="evidence" value="ECO:0007669"/>
    <property type="project" value="InterPro"/>
</dbReference>
<dbReference type="STRING" id="287099.SAMN05660413_02526"/>
<evidence type="ECO:0000313" key="4">
    <source>
        <dbReference type="EMBL" id="SFN77463.1"/>
    </source>
</evidence>
<evidence type="ECO:0000259" key="3">
    <source>
        <dbReference type="PROSITE" id="PS51186"/>
    </source>
</evidence>
<dbReference type="PANTHER" id="PTHR43072">
    <property type="entry name" value="N-ACETYLTRANSFERASE"/>
    <property type="match status" value="1"/>
</dbReference>
<dbReference type="Pfam" id="PF00583">
    <property type="entry name" value="Acetyltransf_1"/>
    <property type="match status" value="1"/>
</dbReference>
<dbReference type="PANTHER" id="PTHR43072:SF23">
    <property type="entry name" value="UPF0039 PROTEIN C11D3.02C"/>
    <property type="match status" value="1"/>
</dbReference>
<keyword evidence="2" id="KW-0012">Acyltransferase</keyword>
<dbReference type="AlphaFoldDB" id="A0A1I5BS56"/>
<reference evidence="4 5" key="1">
    <citation type="submission" date="2016-10" db="EMBL/GenBank/DDBJ databases">
        <authorList>
            <person name="de Groot N.N."/>
        </authorList>
    </citation>
    <scope>NUCLEOTIDE SEQUENCE [LARGE SCALE GENOMIC DNA]</scope>
    <source>
        <strain evidence="4 5">DSM 17794</strain>
    </source>
</reference>
<proteinExistence type="predicted"/>
<dbReference type="SUPFAM" id="SSF55729">
    <property type="entry name" value="Acyl-CoA N-acyltransferases (Nat)"/>
    <property type="match status" value="1"/>
</dbReference>